<dbReference type="Pfam" id="PF02225">
    <property type="entry name" value="PA"/>
    <property type="match status" value="1"/>
</dbReference>
<dbReference type="InterPro" id="IPR046450">
    <property type="entry name" value="PA_dom_sf"/>
</dbReference>
<dbReference type="RefSeq" id="WP_124538333.1">
    <property type="nucleotide sequence ID" value="NZ_QUSW01000001.1"/>
</dbReference>
<dbReference type="EMBL" id="QUSW01000001">
    <property type="protein sequence ID" value="RQP25680.1"/>
    <property type="molecule type" value="Genomic_DNA"/>
</dbReference>
<reference evidence="5 6" key="1">
    <citation type="submission" date="2018-08" db="EMBL/GenBank/DDBJ databases">
        <authorList>
            <person name="Khan S.A."/>
            <person name="Jeon C.O."/>
            <person name="Chun B.H."/>
            <person name="Jeong S.E."/>
        </authorList>
    </citation>
    <scope>NUCLEOTIDE SEQUENCE [LARGE SCALE GENOMIC DNA]</scope>
    <source>
        <strain evidence="5 6">S-16</strain>
    </source>
</reference>
<protein>
    <submittedName>
        <fullName evidence="5">Peptidase</fullName>
    </submittedName>
</protein>
<comment type="caution">
    <text evidence="5">The sequence shown here is derived from an EMBL/GenBank/DDBJ whole genome shotgun (WGS) entry which is preliminary data.</text>
</comment>
<keyword evidence="2" id="KW-0325">Glycoprotein</keyword>
<evidence type="ECO:0000259" key="4">
    <source>
        <dbReference type="Pfam" id="PF02225"/>
    </source>
</evidence>
<dbReference type="OrthoDB" id="614750at2"/>
<dbReference type="PANTHER" id="PTHR22702:SF1">
    <property type="entry name" value="PROTEASE-ASSOCIATED DOMAIN-CONTAINING PROTEIN 1"/>
    <property type="match status" value="1"/>
</dbReference>
<dbReference type="PANTHER" id="PTHR22702">
    <property type="entry name" value="PROTEASE-ASSOCIATED DOMAIN-CONTAINING PROTEIN"/>
    <property type="match status" value="1"/>
</dbReference>
<evidence type="ECO:0000256" key="2">
    <source>
        <dbReference type="ARBA" id="ARBA00023180"/>
    </source>
</evidence>
<evidence type="ECO:0000313" key="6">
    <source>
        <dbReference type="Proteomes" id="UP000267464"/>
    </source>
</evidence>
<dbReference type="Proteomes" id="UP000267464">
    <property type="component" value="Unassembled WGS sequence"/>
</dbReference>
<keyword evidence="6" id="KW-1185">Reference proteome</keyword>
<feature type="domain" description="PA" evidence="4">
    <location>
        <begin position="306"/>
        <end position="393"/>
    </location>
</feature>
<sequence>MKKSKFLGALIGAAFSATLALSAMQAQAAATIVILNMNAAGEGFNDPTPAAPVGGNPGTTLGQQRLNAFQAAADIWGATLTSSQTITIRASFEPLTCTASSAVLGSAGAWNIWRDFAGAGKPNTWYPQALANKLSGTNLSAGDPVDGQDIRARFNSRLGLFADCLPGSPFYLGLDNNHGPLIDLVSVLLHEFGHGLGFQTFTSGATGAQFDGRPSIWDHYIYDDTANMLWVNMTDAQRATSSLNTGKLTWSGAGVTAKVPEVLSLGTPALTISGPAAGTAAGPYNIGTASFGPPLSSPGVSGTLMPVVDTGTSTGLACTPLSAANALAVNGRIALVDRGTCTFAVKAKNVQNAGAIGVIVVNNAVGSAPGLGGADPTVTIPAISVSLADGNLLKAALSKRTRTSSGVTALLGVNAGQYAGADTAGRARLFAPNPFQSGSSVSHFDTIAFPNLIMEPAINGDLLHSVVLPTDLTFELLKDIGW</sequence>
<dbReference type="InterPro" id="IPR003137">
    <property type="entry name" value="PA_domain"/>
</dbReference>
<proteinExistence type="predicted"/>
<name>A0A3N7HTQ1_9BURK</name>
<dbReference type="SUPFAM" id="SSF52025">
    <property type="entry name" value="PA domain"/>
    <property type="match status" value="1"/>
</dbReference>
<reference evidence="5 6" key="2">
    <citation type="submission" date="2018-12" db="EMBL/GenBank/DDBJ databases">
        <title>Rhizobacter gummiphilus sp. nov., a rubber-degrading bacterium isolated from the soil of a botanical garden in Japan.</title>
        <authorList>
            <person name="Shunsuke S.S."/>
        </authorList>
    </citation>
    <scope>NUCLEOTIDE SEQUENCE [LARGE SCALE GENOMIC DNA]</scope>
    <source>
        <strain evidence="5 6">S-16</strain>
    </source>
</reference>
<dbReference type="AlphaFoldDB" id="A0A3N7HTQ1"/>
<keyword evidence="1 3" id="KW-0732">Signal</keyword>
<evidence type="ECO:0000256" key="3">
    <source>
        <dbReference type="SAM" id="SignalP"/>
    </source>
</evidence>
<gene>
    <name evidence="5" type="ORF">DZC73_00980</name>
</gene>
<feature type="chain" id="PRO_5018316711" evidence="3">
    <location>
        <begin position="29"/>
        <end position="482"/>
    </location>
</feature>
<dbReference type="CDD" id="cd04818">
    <property type="entry name" value="PA_subtilisin_1"/>
    <property type="match status" value="1"/>
</dbReference>
<organism evidence="5 6">
    <name type="scientific">Piscinibacter terrae</name>
    <dbReference type="NCBI Taxonomy" id="2496871"/>
    <lineage>
        <taxon>Bacteria</taxon>
        <taxon>Pseudomonadati</taxon>
        <taxon>Pseudomonadota</taxon>
        <taxon>Betaproteobacteria</taxon>
        <taxon>Burkholderiales</taxon>
        <taxon>Sphaerotilaceae</taxon>
        <taxon>Piscinibacter</taxon>
    </lineage>
</organism>
<dbReference type="Gene3D" id="3.50.30.30">
    <property type="match status" value="1"/>
</dbReference>
<evidence type="ECO:0000256" key="1">
    <source>
        <dbReference type="ARBA" id="ARBA00022729"/>
    </source>
</evidence>
<accession>A0A3N7HTQ1</accession>
<evidence type="ECO:0000313" key="5">
    <source>
        <dbReference type="EMBL" id="RQP25680.1"/>
    </source>
</evidence>
<feature type="signal peptide" evidence="3">
    <location>
        <begin position="1"/>
        <end position="28"/>
    </location>
</feature>